<organism evidence="2 3">
    <name type="scientific">Corchorus capsularis</name>
    <name type="common">Jute</name>
    <dbReference type="NCBI Taxonomy" id="210143"/>
    <lineage>
        <taxon>Eukaryota</taxon>
        <taxon>Viridiplantae</taxon>
        <taxon>Streptophyta</taxon>
        <taxon>Embryophyta</taxon>
        <taxon>Tracheophyta</taxon>
        <taxon>Spermatophyta</taxon>
        <taxon>Magnoliopsida</taxon>
        <taxon>eudicotyledons</taxon>
        <taxon>Gunneridae</taxon>
        <taxon>Pentapetalae</taxon>
        <taxon>rosids</taxon>
        <taxon>malvids</taxon>
        <taxon>Malvales</taxon>
        <taxon>Malvaceae</taxon>
        <taxon>Grewioideae</taxon>
        <taxon>Apeibeae</taxon>
        <taxon>Corchorus</taxon>
    </lineage>
</organism>
<feature type="region of interest" description="Disordered" evidence="1">
    <location>
        <begin position="54"/>
        <end position="77"/>
    </location>
</feature>
<dbReference type="AlphaFoldDB" id="A0A1R3JMV9"/>
<dbReference type="Proteomes" id="UP000188268">
    <property type="component" value="Unassembled WGS sequence"/>
</dbReference>
<sequence>PLDSGVLTPPFVRLHLGFIFSSKPFDNREERLTDKGERMGVLRKKNLKNRRVCKSGGDWSREEDERENGGVSTLQVL</sequence>
<dbReference type="Gramene" id="OMO96198">
    <property type="protein sequence ID" value="OMO96198"/>
    <property type="gene ID" value="CCACVL1_05045"/>
</dbReference>
<reference evidence="2 3" key="1">
    <citation type="submission" date="2013-09" db="EMBL/GenBank/DDBJ databases">
        <title>Corchorus capsularis genome sequencing.</title>
        <authorList>
            <person name="Alam M."/>
            <person name="Haque M.S."/>
            <person name="Islam M.S."/>
            <person name="Emdad E.M."/>
            <person name="Islam M.M."/>
            <person name="Ahmed B."/>
            <person name="Halim A."/>
            <person name="Hossen Q.M.M."/>
            <person name="Hossain M.Z."/>
            <person name="Ahmed R."/>
            <person name="Khan M.M."/>
            <person name="Islam R."/>
            <person name="Rashid M.M."/>
            <person name="Khan S.A."/>
            <person name="Rahman M.S."/>
            <person name="Alam M."/>
        </authorList>
    </citation>
    <scope>NUCLEOTIDE SEQUENCE [LARGE SCALE GENOMIC DNA]</scope>
    <source>
        <strain evidence="3">cv. CVL-1</strain>
        <tissue evidence="2">Whole seedling</tissue>
    </source>
</reference>
<evidence type="ECO:0000313" key="2">
    <source>
        <dbReference type="EMBL" id="OMO96198.1"/>
    </source>
</evidence>
<name>A0A1R3JMV9_COCAP</name>
<dbReference type="EMBL" id="AWWV01007488">
    <property type="protein sequence ID" value="OMO96198.1"/>
    <property type="molecule type" value="Genomic_DNA"/>
</dbReference>
<protein>
    <submittedName>
        <fullName evidence="2">Uncharacterized protein</fullName>
    </submittedName>
</protein>
<comment type="caution">
    <text evidence="2">The sequence shown here is derived from an EMBL/GenBank/DDBJ whole genome shotgun (WGS) entry which is preliminary data.</text>
</comment>
<feature type="non-terminal residue" evidence="2">
    <location>
        <position position="1"/>
    </location>
</feature>
<gene>
    <name evidence="2" type="ORF">CCACVL1_05045</name>
</gene>
<evidence type="ECO:0000313" key="3">
    <source>
        <dbReference type="Proteomes" id="UP000188268"/>
    </source>
</evidence>
<proteinExistence type="predicted"/>
<evidence type="ECO:0000256" key="1">
    <source>
        <dbReference type="SAM" id="MobiDB-lite"/>
    </source>
</evidence>
<keyword evidence="3" id="KW-1185">Reference proteome</keyword>
<accession>A0A1R3JMV9</accession>